<dbReference type="RefSeq" id="WP_185659493.1">
    <property type="nucleotide sequence ID" value="NZ_CAWPOO010000006.1"/>
</dbReference>
<proteinExistence type="inferred from homology"/>
<feature type="compositionally biased region" description="Basic and acidic residues" evidence="4">
    <location>
        <begin position="354"/>
        <end position="364"/>
    </location>
</feature>
<evidence type="ECO:0000259" key="5">
    <source>
        <dbReference type="Pfam" id="PF03389"/>
    </source>
</evidence>
<dbReference type="AlphaFoldDB" id="A0A7X1B4P9"/>
<comment type="caution">
    <text evidence="6">The sequence shown here is derived from an EMBL/GenBank/DDBJ whole genome shotgun (WGS) entry which is preliminary data.</text>
</comment>
<feature type="region of interest" description="Disordered" evidence="4">
    <location>
        <begin position="273"/>
        <end position="497"/>
    </location>
</feature>
<dbReference type="Pfam" id="PF03389">
    <property type="entry name" value="MobA_MobL"/>
    <property type="match status" value="1"/>
</dbReference>
<feature type="compositionally biased region" description="Basic and acidic residues" evidence="4">
    <location>
        <begin position="425"/>
        <end position="438"/>
    </location>
</feature>
<feature type="compositionally biased region" description="Basic and acidic residues" evidence="4">
    <location>
        <begin position="463"/>
        <end position="497"/>
    </location>
</feature>
<feature type="coiled-coil region" evidence="3">
    <location>
        <begin position="238"/>
        <end position="265"/>
    </location>
</feature>
<feature type="domain" description="MobA/MobL protein" evidence="5">
    <location>
        <begin position="16"/>
        <end position="217"/>
    </location>
</feature>
<keyword evidence="2" id="KW-0184">Conjugation</keyword>
<feature type="compositionally biased region" description="Low complexity" evidence="4">
    <location>
        <begin position="410"/>
        <end position="424"/>
    </location>
</feature>
<accession>A0A7X1B4P9</accession>
<organism evidence="6 7">
    <name type="scientific">Pelagicoccus albus</name>
    <dbReference type="NCBI Taxonomy" id="415222"/>
    <lineage>
        <taxon>Bacteria</taxon>
        <taxon>Pseudomonadati</taxon>
        <taxon>Verrucomicrobiota</taxon>
        <taxon>Opitutia</taxon>
        <taxon>Puniceicoccales</taxon>
        <taxon>Pelagicoccaceae</taxon>
        <taxon>Pelagicoccus</taxon>
    </lineage>
</organism>
<protein>
    <submittedName>
        <fullName evidence="6">MobA/MobL family protein</fullName>
    </submittedName>
</protein>
<name>A0A7X1B4P9_9BACT</name>
<comment type="similarity">
    <text evidence="1">Belongs to the MobA/MobL family.</text>
</comment>
<keyword evidence="7" id="KW-1185">Reference proteome</keyword>
<dbReference type="Proteomes" id="UP000526501">
    <property type="component" value="Unassembled WGS sequence"/>
</dbReference>
<reference evidence="6 7" key="1">
    <citation type="submission" date="2020-07" db="EMBL/GenBank/DDBJ databases">
        <authorList>
            <person name="Feng X."/>
        </authorList>
    </citation>
    <scope>NUCLEOTIDE SEQUENCE [LARGE SCALE GENOMIC DNA]</scope>
    <source>
        <strain evidence="6 7">JCM23202</strain>
    </source>
</reference>
<keyword evidence="3" id="KW-0175">Coiled coil</keyword>
<sequence length="497" mass="55694">MFYSRCKQVSRSQGHSVAAKVAYIARKKLTNDRTGHVHNFSNRKDLYRVELIGAEEPKMTLQDYSDNCEASHTHCKANLGRDMVVAIPYELAVYPEEMLACVWGLALYIAGKFNTVVVAAIHLAKGNPHAHIFIPSREFSYGLEGSKQIGFLKQKRLEDLGNPCKSGMHIRSLRQAWEMIVNRAFAARGIETRIDHRSYEARGLPALGEKHVGSGSDEYVKLAKGENELIRRRNRLVLEELIPAIKALKRERDNLSEQLKKLKKRQITALDASIGKEAEPTPPLGQCDTGAFDSAPSKQNQTWKTHVETKAPDAKASQPEESLKSANLSPPISPTLDAPEDDPEEEKRRKREKRTLDAERDKQAVQDAASKLVMASILPSAQEAKQEPLTNPCPARYKQDPRNPKNDIASTPSLPSTNLSSPDSEGNKQIKKKNDESALKAASRLLADSTVPYSPRVDIFEESSPKTEKKLSRRKQMPENRTHKVSERQNNERDLGR</sequence>
<gene>
    <name evidence="6" type="ORF">H5P27_06165</name>
</gene>
<dbReference type="Gene3D" id="3.30.930.30">
    <property type="match status" value="1"/>
</dbReference>
<dbReference type="EMBL" id="JACHVC010000006">
    <property type="protein sequence ID" value="MBC2605624.1"/>
    <property type="molecule type" value="Genomic_DNA"/>
</dbReference>
<evidence type="ECO:0000313" key="7">
    <source>
        <dbReference type="Proteomes" id="UP000526501"/>
    </source>
</evidence>
<evidence type="ECO:0000256" key="3">
    <source>
        <dbReference type="SAM" id="Coils"/>
    </source>
</evidence>
<evidence type="ECO:0000256" key="2">
    <source>
        <dbReference type="ARBA" id="ARBA00022971"/>
    </source>
</evidence>
<evidence type="ECO:0000256" key="4">
    <source>
        <dbReference type="SAM" id="MobiDB-lite"/>
    </source>
</evidence>
<evidence type="ECO:0000256" key="1">
    <source>
        <dbReference type="ARBA" id="ARBA00010873"/>
    </source>
</evidence>
<dbReference type="InterPro" id="IPR005053">
    <property type="entry name" value="MobA_MobL"/>
</dbReference>
<evidence type="ECO:0000313" key="6">
    <source>
        <dbReference type="EMBL" id="MBC2605624.1"/>
    </source>
</evidence>